<gene>
    <name evidence="3" type="ORF">P153DRAFT_399696</name>
</gene>
<dbReference type="OrthoDB" id="3798784at2759"/>
<keyword evidence="2" id="KW-0812">Transmembrane</keyword>
<feature type="compositionally biased region" description="Low complexity" evidence="1">
    <location>
        <begin position="242"/>
        <end position="251"/>
    </location>
</feature>
<feature type="compositionally biased region" description="Basic residues" evidence="1">
    <location>
        <begin position="69"/>
        <end position="81"/>
    </location>
</feature>
<proteinExistence type="predicted"/>
<organism evidence="3 4">
    <name type="scientific">Dothidotthia symphoricarpi CBS 119687</name>
    <dbReference type="NCBI Taxonomy" id="1392245"/>
    <lineage>
        <taxon>Eukaryota</taxon>
        <taxon>Fungi</taxon>
        <taxon>Dikarya</taxon>
        <taxon>Ascomycota</taxon>
        <taxon>Pezizomycotina</taxon>
        <taxon>Dothideomycetes</taxon>
        <taxon>Pleosporomycetidae</taxon>
        <taxon>Pleosporales</taxon>
        <taxon>Dothidotthiaceae</taxon>
        <taxon>Dothidotthia</taxon>
    </lineage>
</organism>
<keyword evidence="4" id="KW-1185">Reference proteome</keyword>
<keyword evidence="2" id="KW-1133">Transmembrane helix</keyword>
<accession>A0A6A6A500</accession>
<reference evidence="3" key="1">
    <citation type="journal article" date="2020" name="Stud. Mycol.">
        <title>101 Dothideomycetes genomes: a test case for predicting lifestyles and emergence of pathogens.</title>
        <authorList>
            <person name="Haridas S."/>
            <person name="Albert R."/>
            <person name="Binder M."/>
            <person name="Bloem J."/>
            <person name="Labutti K."/>
            <person name="Salamov A."/>
            <person name="Andreopoulos B."/>
            <person name="Baker S."/>
            <person name="Barry K."/>
            <person name="Bills G."/>
            <person name="Bluhm B."/>
            <person name="Cannon C."/>
            <person name="Castanera R."/>
            <person name="Culley D."/>
            <person name="Daum C."/>
            <person name="Ezra D."/>
            <person name="Gonzalez J."/>
            <person name="Henrissat B."/>
            <person name="Kuo A."/>
            <person name="Liang C."/>
            <person name="Lipzen A."/>
            <person name="Lutzoni F."/>
            <person name="Magnuson J."/>
            <person name="Mondo S."/>
            <person name="Nolan M."/>
            <person name="Ohm R."/>
            <person name="Pangilinan J."/>
            <person name="Park H.-J."/>
            <person name="Ramirez L."/>
            <person name="Alfaro M."/>
            <person name="Sun H."/>
            <person name="Tritt A."/>
            <person name="Yoshinaga Y."/>
            <person name="Zwiers L.-H."/>
            <person name="Turgeon B."/>
            <person name="Goodwin S."/>
            <person name="Spatafora J."/>
            <person name="Crous P."/>
            <person name="Grigoriev I."/>
        </authorList>
    </citation>
    <scope>NUCLEOTIDE SEQUENCE</scope>
    <source>
        <strain evidence="3">CBS 119687</strain>
    </source>
</reference>
<evidence type="ECO:0000313" key="3">
    <source>
        <dbReference type="EMBL" id="KAF2126243.1"/>
    </source>
</evidence>
<dbReference type="RefSeq" id="XP_033520635.1">
    <property type="nucleotide sequence ID" value="XM_033671753.1"/>
</dbReference>
<evidence type="ECO:0000256" key="2">
    <source>
        <dbReference type="SAM" id="Phobius"/>
    </source>
</evidence>
<protein>
    <submittedName>
        <fullName evidence="3">Uncharacterized protein</fullName>
    </submittedName>
</protein>
<feature type="region of interest" description="Disordered" evidence="1">
    <location>
        <begin position="336"/>
        <end position="443"/>
    </location>
</feature>
<name>A0A6A6A500_9PLEO</name>
<dbReference type="GeneID" id="54412185"/>
<evidence type="ECO:0000313" key="4">
    <source>
        <dbReference type="Proteomes" id="UP000799771"/>
    </source>
</evidence>
<feature type="region of interest" description="Disordered" evidence="1">
    <location>
        <begin position="63"/>
        <end position="86"/>
    </location>
</feature>
<dbReference type="EMBL" id="ML977514">
    <property type="protein sequence ID" value="KAF2126243.1"/>
    <property type="molecule type" value="Genomic_DNA"/>
</dbReference>
<dbReference type="AlphaFoldDB" id="A0A6A6A500"/>
<feature type="compositionally biased region" description="Basic and acidic residues" evidence="1">
    <location>
        <begin position="365"/>
        <end position="379"/>
    </location>
</feature>
<evidence type="ECO:0000256" key="1">
    <source>
        <dbReference type="SAM" id="MobiDB-lite"/>
    </source>
</evidence>
<dbReference type="Proteomes" id="UP000799771">
    <property type="component" value="Unassembled WGS sequence"/>
</dbReference>
<sequence length="443" mass="50399">MGRNSGLIIALVIAGLFGAVILWFAVYYLHRYIHRSCLELDYWFHLLTPPQWRSEPRNHDYGREMGHRCGAKRKSRSRSRHGRWDRERDEYSRSRRWCRSPQDQEEAACTSAKYAERPKPALTMPVYGEQCYPAMGWQQHAPAGGQMAYPPIAYQQPFPLYAAPVVPGPMPQQYLPPTAVPVPQPATYAPVRRKRPAETHPVEKGSQPPGPRRFETDFIHICDEYPPIILEKLKKAAPPLQSSSSSSSSSSDDATTQEIPRRYIPHSAPRFADPPPFQFPQYPHSSTRAWDVPTSYPRQWMNTGGERLHTGQARYAPYTRNSGMGQNLRNMYADGRRQAPNHDIPRSRMWGRWGQQAPRPQRAYTECDPRQKERGHAETVEQSSADEAEQEPAEKPKNIQSENGNESDGLPEHVSEGGKSPKAQLMDPMPIPVVEEPSSETDK</sequence>
<feature type="transmembrane region" description="Helical" evidence="2">
    <location>
        <begin position="7"/>
        <end position="29"/>
    </location>
</feature>
<feature type="region of interest" description="Disordered" evidence="1">
    <location>
        <begin position="189"/>
        <end position="214"/>
    </location>
</feature>
<feature type="region of interest" description="Disordered" evidence="1">
    <location>
        <begin position="236"/>
        <end position="257"/>
    </location>
</feature>
<keyword evidence="2" id="KW-0472">Membrane</keyword>